<dbReference type="EMBL" id="JAHQIW010007463">
    <property type="protein sequence ID" value="KAJ1374499.1"/>
    <property type="molecule type" value="Genomic_DNA"/>
</dbReference>
<dbReference type="Proteomes" id="UP001196413">
    <property type="component" value="Unassembled WGS sequence"/>
</dbReference>
<protein>
    <submittedName>
        <fullName evidence="1">Uncharacterized protein</fullName>
    </submittedName>
</protein>
<reference evidence="1" key="1">
    <citation type="submission" date="2021-06" db="EMBL/GenBank/DDBJ databases">
        <title>Parelaphostrongylus tenuis whole genome reference sequence.</title>
        <authorList>
            <person name="Garwood T.J."/>
            <person name="Larsen P.A."/>
            <person name="Fountain-Jones N.M."/>
            <person name="Garbe J.R."/>
            <person name="Macchietto M.G."/>
            <person name="Kania S.A."/>
            <person name="Gerhold R.W."/>
            <person name="Richards J.E."/>
            <person name="Wolf T.M."/>
        </authorList>
    </citation>
    <scope>NUCLEOTIDE SEQUENCE</scope>
    <source>
        <strain evidence="1">MNPRO001-30</strain>
        <tissue evidence="1">Meninges</tissue>
    </source>
</reference>
<name>A0AAD5RDY0_PARTN</name>
<gene>
    <name evidence="1" type="ORF">KIN20_037200</name>
</gene>
<proteinExistence type="predicted"/>
<evidence type="ECO:0000313" key="1">
    <source>
        <dbReference type="EMBL" id="KAJ1374499.1"/>
    </source>
</evidence>
<dbReference type="AlphaFoldDB" id="A0AAD5RDY0"/>
<sequence>MKPQHSLRQLIPSVGAFMCTNYIFESNPSESPQIQLTSSYISNPHVILLNLNLTLNIWCSPEVVKIQQMFNIPDFEYLGASYEAFVVSMPTLVGARNCGAHLRDMRSAHRLPC</sequence>
<organism evidence="1 2">
    <name type="scientific">Parelaphostrongylus tenuis</name>
    <name type="common">Meningeal worm</name>
    <dbReference type="NCBI Taxonomy" id="148309"/>
    <lineage>
        <taxon>Eukaryota</taxon>
        <taxon>Metazoa</taxon>
        <taxon>Ecdysozoa</taxon>
        <taxon>Nematoda</taxon>
        <taxon>Chromadorea</taxon>
        <taxon>Rhabditida</taxon>
        <taxon>Rhabditina</taxon>
        <taxon>Rhabditomorpha</taxon>
        <taxon>Strongyloidea</taxon>
        <taxon>Metastrongylidae</taxon>
        <taxon>Parelaphostrongylus</taxon>
    </lineage>
</organism>
<accession>A0AAD5RDY0</accession>
<keyword evidence="2" id="KW-1185">Reference proteome</keyword>
<evidence type="ECO:0000313" key="2">
    <source>
        <dbReference type="Proteomes" id="UP001196413"/>
    </source>
</evidence>
<comment type="caution">
    <text evidence="1">The sequence shown here is derived from an EMBL/GenBank/DDBJ whole genome shotgun (WGS) entry which is preliminary data.</text>
</comment>